<dbReference type="InterPro" id="IPR041698">
    <property type="entry name" value="Methyltransf_25"/>
</dbReference>
<dbReference type="InterPro" id="IPR029063">
    <property type="entry name" value="SAM-dependent_MTases_sf"/>
</dbReference>
<dbReference type="GO" id="GO:0008168">
    <property type="term" value="F:methyltransferase activity"/>
    <property type="evidence" value="ECO:0007669"/>
    <property type="project" value="UniProtKB-KW"/>
</dbReference>
<sequence>MNQQDHWDNVYQTKDSASVSWYAPSLETSLQLIQQLAPNPDAAILDIGSGAATLADDLLAAGYANVSLLDISAHALLITQQRLGVKAEQIRWLVGNVLEIDLPPNHYDVWHDRAVFHFLTEETDRQSYVQQVLRAVKPAGHVIMATFGEQGPKQCSGLDVMRYDATALHGEFGRSFRLLDSLTVNHQTPAGAVQQFLYCYCRVEGVNVLPNEPITKPIRQ</sequence>
<dbReference type="GO" id="GO:0032259">
    <property type="term" value="P:methylation"/>
    <property type="evidence" value="ECO:0007669"/>
    <property type="project" value="UniProtKB-KW"/>
</dbReference>
<evidence type="ECO:0000313" key="3">
    <source>
        <dbReference type="Proteomes" id="UP000672009"/>
    </source>
</evidence>
<protein>
    <submittedName>
        <fullName evidence="2">Class I SAM-dependent methyltransferase</fullName>
    </submittedName>
</protein>
<keyword evidence="3" id="KW-1185">Reference proteome</keyword>
<dbReference type="SUPFAM" id="SSF53335">
    <property type="entry name" value="S-adenosyl-L-methionine-dependent methyltransferases"/>
    <property type="match status" value="1"/>
</dbReference>
<dbReference type="Pfam" id="PF13649">
    <property type="entry name" value="Methyltransf_25"/>
    <property type="match status" value="1"/>
</dbReference>
<evidence type="ECO:0000259" key="1">
    <source>
        <dbReference type="Pfam" id="PF13649"/>
    </source>
</evidence>
<dbReference type="RefSeq" id="WP_210220182.1">
    <property type="nucleotide sequence ID" value="NZ_CP072793.1"/>
</dbReference>
<dbReference type="PANTHER" id="PTHR12843">
    <property type="entry name" value="PROTEIN-LYSINE N-METHYLTRANSFERASE METTL10"/>
    <property type="match status" value="1"/>
</dbReference>
<dbReference type="KEGG" id="tun:J9260_06360"/>
<organism evidence="2 3">
    <name type="scientific">Thiothrix unzii</name>
    <dbReference type="NCBI Taxonomy" id="111769"/>
    <lineage>
        <taxon>Bacteria</taxon>
        <taxon>Pseudomonadati</taxon>
        <taxon>Pseudomonadota</taxon>
        <taxon>Gammaproteobacteria</taxon>
        <taxon>Thiotrichales</taxon>
        <taxon>Thiotrichaceae</taxon>
        <taxon>Thiothrix</taxon>
    </lineage>
</organism>
<keyword evidence="2" id="KW-0808">Transferase</keyword>
<keyword evidence="2" id="KW-0489">Methyltransferase</keyword>
<dbReference type="Gene3D" id="3.40.50.150">
    <property type="entry name" value="Vaccinia Virus protein VP39"/>
    <property type="match status" value="1"/>
</dbReference>
<dbReference type="CDD" id="cd02440">
    <property type="entry name" value="AdoMet_MTases"/>
    <property type="match status" value="1"/>
</dbReference>
<evidence type="ECO:0000313" key="2">
    <source>
        <dbReference type="EMBL" id="QTR54707.1"/>
    </source>
</evidence>
<dbReference type="EMBL" id="CP072793">
    <property type="protein sequence ID" value="QTR54707.1"/>
    <property type="molecule type" value="Genomic_DNA"/>
</dbReference>
<feature type="domain" description="Methyltransferase" evidence="1">
    <location>
        <begin position="44"/>
        <end position="140"/>
    </location>
</feature>
<dbReference type="PANTHER" id="PTHR12843:SF5">
    <property type="entry name" value="EEF1A LYSINE METHYLTRANSFERASE 2"/>
    <property type="match status" value="1"/>
</dbReference>
<gene>
    <name evidence="2" type="ORF">J9260_06360</name>
</gene>
<accession>A0A975FBD5</accession>
<reference evidence="2" key="1">
    <citation type="submission" date="2021-04" db="EMBL/GenBank/DDBJ databases">
        <title>Genomics, taxonomy and metabolism of representatives of sulfur bacteria of the genus Thiothrix: Thiothrix fructosivorans QT, Thiothrix unzii A1T and three new species, Thiothrix subterranea sp. nov., Thiothrix litoralis sp. nov. and 'Candidatus Thiothrix anitrata' sp. nov.</title>
        <authorList>
            <person name="Ravin N.V."/>
            <person name="Smolyakov D."/>
            <person name="Rudenko T.S."/>
            <person name="Mardanov A.V."/>
            <person name="Beletsky A.V."/>
            <person name="Markov N.D."/>
            <person name="Fomenkov A.I."/>
            <person name="Roberts R.J."/>
            <person name="Karnachuk O.V."/>
            <person name="Novikov A."/>
            <person name="Grabovich M.Y."/>
        </authorList>
    </citation>
    <scope>NUCLEOTIDE SEQUENCE</scope>
    <source>
        <strain evidence="2">A1</strain>
    </source>
</reference>
<dbReference type="AlphaFoldDB" id="A0A975FBD5"/>
<name>A0A975FBD5_9GAMM</name>
<dbReference type="Proteomes" id="UP000672009">
    <property type="component" value="Chromosome"/>
</dbReference>
<proteinExistence type="predicted"/>